<sequence length="98" mass="11482">MRPWFEKTRTDSAPKYFRRSSFSSGLNSDGKWRTSRVLLPLVSASSSFLLIFQPTTTHLLRLFFSKGNEVIKKKTNVLMIINCFFNIFRIVFKFCAYV</sequence>
<organism evidence="2 3">
    <name type="scientific">Oryzias latipes</name>
    <name type="common">Japanese rice fish</name>
    <name type="synonym">Japanese killifish</name>
    <dbReference type="NCBI Taxonomy" id="8090"/>
    <lineage>
        <taxon>Eukaryota</taxon>
        <taxon>Metazoa</taxon>
        <taxon>Chordata</taxon>
        <taxon>Craniata</taxon>
        <taxon>Vertebrata</taxon>
        <taxon>Euteleostomi</taxon>
        <taxon>Actinopterygii</taxon>
        <taxon>Neopterygii</taxon>
        <taxon>Teleostei</taxon>
        <taxon>Neoteleostei</taxon>
        <taxon>Acanthomorphata</taxon>
        <taxon>Ovalentaria</taxon>
        <taxon>Atherinomorphae</taxon>
        <taxon>Beloniformes</taxon>
        <taxon>Adrianichthyidae</taxon>
        <taxon>Oryziinae</taxon>
        <taxon>Oryzias</taxon>
    </lineage>
</organism>
<reference evidence="2" key="3">
    <citation type="submission" date="2025-08" db="UniProtKB">
        <authorList>
            <consortium name="Ensembl"/>
        </authorList>
    </citation>
    <scope>IDENTIFICATION</scope>
    <source>
        <strain evidence="2">HSOK</strain>
    </source>
</reference>
<keyword evidence="1" id="KW-0472">Membrane</keyword>
<keyword evidence="1" id="KW-1133">Transmembrane helix</keyword>
<evidence type="ECO:0000313" key="3">
    <source>
        <dbReference type="Proteomes" id="UP000265200"/>
    </source>
</evidence>
<reference evidence="2 3" key="2">
    <citation type="submission" date="2017-04" db="EMBL/GenBank/DDBJ databases">
        <title>CpG methylation of centromeres and impact of large insertions on vertebrate speciation.</title>
        <authorList>
            <person name="Ichikawa K."/>
            <person name="Yoshimura J."/>
            <person name="Morishita S."/>
        </authorList>
    </citation>
    <scope>NUCLEOTIDE SEQUENCE</scope>
    <source>
        <strain evidence="2 3">HSOK</strain>
    </source>
</reference>
<dbReference type="AlphaFoldDB" id="A0A3P9IS51"/>
<dbReference type="Ensembl" id="ENSORLT00015012406.1">
    <property type="protein sequence ID" value="ENSORLP00015022683.1"/>
    <property type="gene ID" value="ENSORLG00015002201.1"/>
</dbReference>
<reference key="1">
    <citation type="journal article" date="2007" name="Nature">
        <title>The medaka draft genome and insights into vertebrate genome evolution.</title>
        <authorList>
            <person name="Kasahara M."/>
            <person name="Naruse K."/>
            <person name="Sasaki S."/>
            <person name="Nakatani Y."/>
            <person name="Qu W."/>
            <person name="Ahsan B."/>
            <person name="Yamada T."/>
            <person name="Nagayasu Y."/>
            <person name="Doi K."/>
            <person name="Kasai Y."/>
            <person name="Jindo T."/>
            <person name="Kobayashi D."/>
            <person name="Shimada A."/>
            <person name="Toyoda A."/>
            <person name="Kuroki Y."/>
            <person name="Fujiyama A."/>
            <person name="Sasaki T."/>
            <person name="Shimizu A."/>
            <person name="Asakawa S."/>
            <person name="Shimizu N."/>
            <person name="Hashimoto S."/>
            <person name="Yang J."/>
            <person name="Lee Y."/>
            <person name="Matsushima K."/>
            <person name="Sugano S."/>
            <person name="Sakaizumi M."/>
            <person name="Narita T."/>
            <person name="Ohishi K."/>
            <person name="Haga S."/>
            <person name="Ohta F."/>
            <person name="Nomoto H."/>
            <person name="Nogata K."/>
            <person name="Morishita T."/>
            <person name="Endo T."/>
            <person name="Shin-I T."/>
            <person name="Takeda H."/>
            <person name="Morishita S."/>
            <person name="Kohara Y."/>
        </authorList>
    </citation>
    <scope>NUCLEOTIDE SEQUENCE [LARGE SCALE GENOMIC DNA]</scope>
    <source>
        <strain>Hd-rR</strain>
    </source>
</reference>
<protein>
    <submittedName>
        <fullName evidence="2">Uncharacterized protein</fullName>
    </submittedName>
</protein>
<feature type="transmembrane region" description="Helical" evidence="1">
    <location>
        <begin position="37"/>
        <end position="55"/>
    </location>
</feature>
<reference evidence="2" key="4">
    <citation type="submission" date="2025-09" db="UniProtKB">
        <authorList>
            <consortium name="Ensembl"/>
        </authorList>
    </citation>
    <scope>IDENTIFICATION</scope>
    <source>
        <strain evidence="2">HSOK</strain>
    </source>
</reference>
<proteinExistence type="predicted"/>
<accession>A0A3P9IS51</accession>
<evidence type="ECO:0000256" key="1">
    <source>
        <dbReference type="SAM" id="Phobius"/>
    </source>
</evidence>
<keyword evidence="1" id="KW-0812">Transmembrane</keyword>
<evidence type="ECO:0000313" key="2">
    <source>
        <dbReference type="Ensembl" id="ENSORLP00015022683.1"/>
    </source>
</evidence>
<name>A0A3P9IS51_ORYLA</name>
<feature type="transmembrane region" description="Helical" evidence="1">
    <location>
        <begin position="75"/>
        <end position="92"/>
    </location>
</feature>
<dbReference type="Proteomes" id="UP000265200">
    <property type="component" value="Chromosome 20"/>
</dbReference>